<proteinExistence type="predicted"/>
<protein>
    <recommendedName>
        <fullName evidence="2">TraB/GumN family protein</fullName>
    </recommendedName>
</protein>
<accession>A0A645FSD0</accession>
<comment type="caution">
    <text evidence="1">The sequence shown here is derived from an EMBL/GenBank/DDBJ whole genome shotgun (WGS) entry which is preliminary data.</text>
</comment>
<gene>
    <name evidence="1" type="ORF">SDC9_164147</name>
</gene>
<organism evidence="1">
    <name type="scientific">bioreactor metagenome</name>
    <dbReference type="NCBI Taxonomy" id="1076179"/>
    <lineage>
        <taxon>unclassified sequences</taxon>
        <taxon>metagenomes</taxon>
        <taxon>ecological metagenomes</taxon>
    </lineage>
</organism>
<evidence type="ECO:0008006" key="2">
    <source>
        <dbReference type="Google" id="ProtNLM"/>
    </source>
</evidence>
<sequence length="94" mass="10039">MQFWKSRDIASFSASYDKDAYLSSSDELVAQLYNKRDPVMIQFAADLLSGKTGAGSGEHQTVILVVGAGHMIGETGIVQGLRGLGYTVEEVSAP</sequence>
<name>A0A645FSD0_9ZZZZ</name>
<reference evidence="1" key="1">
    <citation type="submission" date="2019-08" db="EMBL/GenBank/DDBJ databases">
        <authorList>
            <person name="Kucharzyk K."/>
            <person name="Murdoch R.W."/>
            <person name="Higgins S."/>
            <person name="Loffler F."/>
        </authorList>
    </citation>
    <scope>NUCLEOTIDE SEQUENCE</scope>
</reference>
<dbReference type="AlphaFoldDB" id="A0A645FSD0"/>
<dbReference type="EMBL" id="VSSQ01063797">
    <property type="protein sequence ID" value="MPN16800.1"/>
    <property type="molecule type" value="Genomic_DNA"/>
</dbReference>
<dbReference type="InterPro" id="IPR002816">
    <property type="entry name" value="TraB/PrgY/GumN_fam"/>
</dbReference>
<dbReference type="Pfam" id="PF01963">
    <property type="entry name" value="TraB_PrgY_gumN"/>
    <property type="match status" value="1"/>
</dbReference>
<evidence type="ECO:0000313" key="1">
    <source>
        <dbReference type="EMBL" id="MPN16800.1"/>
    </source>
</evidence>